<dbReference type="AlphaFoldDB" id="A0A3S1A5A4"/>
<sequence length="217" mass="24028">MKSIVDINQEKQDVIFNKNTSPNKATRSIHTKCNIEVQKAFAFAGDLDKTYVMVANKGDRDKTYVMVGNTGNLDKTYVMVANTGDLDKTYVMVGNTGDLDKTYVMVANTEDLDKTYVMVANIAYLDKNWVMVANTGDLDKTYVIVCNTGDLAVKAIRDLASDRYSSQAPVTGRRARHKPALNKKVLQMAWRFYEASSDSRGKDGGAGKGNCKAIEIR</sequence>
<accession>A0A3S1A5A4</accession>
<organism evidence="1 2">
    <name type="scientific">Elysia chlorotica</name>
    <name type="common">Eastern emerald elysia</name>
    <name type="synonym">Sea slug</name>
    <dbReference type="NCBI Taxonomy" id="188477"/>
    <lineage>
        <taxon>Eukaryota</taxon>
        <taxon>Metazoa</taxon>
        <taxon>Spiralia</taxon>
        <taxon>Lophotrochozoa</taxon>
        <taxon>Mollusca</taxon>
        <taxon>Gastropoda</taxon>
        <taxon>Heterobranchia</taxon>
        <taxon>Euthyneura</taxon>
        <taxon>Panpulmonata</taxon>
        <taxon>Sacoglossa</taxon>
        <taxon>Placobranchoidea</taxon>
        <taxon>Plakobranchidae</taxon>
        <taxon>Elysia</taxon>
    </lineage>
</organism>
<keyword evidence="2" id="KW-1185">Reference proteome</keyword>
<evidence type="ECO:0000313" key="1">
    <source>
        <dbReference type="EMBL" id="RUS83043.1"/>
    </source>
</evidence>
<dbReference type="EMBL" id="RQTK01000260">
    <property type="protein sequence ID" value="RUS83043.1"/>
    <property type="molecule type" value="Genomic_DNA"/>
</dbReference>
<dbReference type="Proteomes" id="UP000271974">
    <property type="component" value="Unassembled WGS sequence"/>
</dbReference>
<gene>
    <name evidence="1" type="ORF">EGW08_009182</name>
</gene>
<protein>
    <submittedName>
        <fullName evidence="1">Uncharacterized protein</fullName>
    </submittedName>
</protein>
<comment type="caution">
    <text evidence="1">The sequence shown here is derived from an EMBL/GenBank/DDBJ whole genome shotgun (WGS) entry which is preliminary data.</text>
</comment>
<proteinExistence type="predicted"/>
<name>A0A3S1A5A4_ELYCH</name>
<evidence type="ECO:0000313" key="2">
    <source>
        <dbReference type="Proteomes" id="UP000271974"/>
    </source>
</evidence>
<dbReference type="STRING" id="188477.A0A3S1A5A4"/>
<reference evidence="1 2" key="1">
    <citation type="submission" date="2019-01" db="EMBL/GenBank/DDBJ databases">
        <title>A draft genome assembly of the solar-powered sea slug Elysia chlorotica.</title>
        <authorList>
            <person name="Cai H."/>
            <person name="Li Q."/>
            <person name="Fang X."/>
            <person name="Li J."/>
            <person name="Curtis N.E."/>
            <person name="Altenburger A."/>
            <person name="Shibata T."/>
            <person name="Feng M."/>
            <person name="Maeda T."/>
            <person name="Schwartz J.A."/>
            <person name="Shigenobu S."/>
            <person name="Lundholm N."/>
            <person name="Nishiyama T."/>
            <person name="Yang H."/>
            <person name="Hasebe M."/>
            <person name="Li S."/>
            <person name="Pierce S.K."/>
            <person name="Wang J."/>
        </authorList>
    </citation>
    <scope>NUCLEOTIDE SEQUENCE [LARGE SCALE GENOMIC DNA]</scope>
    <source>
        <strain evidence="1">EC2010</strain>
        <tissue evidence="1">Whole organism of an adult</tissue>
    </source>
</reference>